<evidence type="ECO:0000256" key="6">
    <source>
        <dbReference type="ARBA" id="ARBA00023004"/>
    </source>
</evidence>
<dbReference type="GO" id="GO:0009055">
    <property type="term" value="F:electron transfer activity"/>
    <property type="evidence" value="ECO:0007669"/>
    <property type="project" value="InterPro"/>
</dbReference>
<protein>
    <submittedName>
        <fullName evidence="10">Cytochrome c peroxidase</fullName>
    </submittedName>
</protein>
<feature type="domain" description="Cytochrome c" evidence="9">
    <location>
        <begin position="456"/>
        <end position="598"/>
    </location>
</feature>
<dbReference type="RefSeq" id="WP_200817280.1">
    <property type="nucleotide sequence ID" value="NZ_FUZZ01000002.1"/>
</dbReference>
<comment type="subcellular location">
    <subcellularLocation>
        <location evidence="1">Cell envelope</location>
    </subcellularLocation>
</comment>
<dbReference type="GO" id="GO:0004130">
    <property type="term" value="F:cytochrome-c peroxidase activity"/>
    <property type="evidence" value="ECO:0007669"/>
    <property type="project" value="TreeGrafter"/>
</dbReference>
<evidence type="ECO:0000256" key="8">
    <source>
        <dbReference type="SAM" id="SignalP"/>
    </source>
</evidence>
<name>A0A1T5NVB4_9BACT</name>
<dbReference type="Pfam" id="PF03150">
    <property type="entry name" value="CCP_MauG"/>
    <property type="match status" value="1"/>
</dbReference>
<dbReference type="Gene3D" id="1.10.760.10">
    <property type="entry name" value="Cytochrome c-like domain"/>
    <property type="match status" value="2"/>
</dbReference>
<dbReference type="Gene3D" id="1.20.1420.20">
    <property type="entry name" value="M75 peptidase, HXXE motif"/>
    <property type="match status" value="1"/>
</dbReference>
<dbReference type="Proteomes" id="UP000190166">
    <property type="component" value="Unassembled WGS sequence"/>
</dbReference>
<dbReference type="InterPro" id="IPR009056">
    <property type="entry name" value="Cyt_c-like_dom"/>
</dbReference>
<reference evidence="11" key="1">
    <citation type="submission" date="2017-02" db="EMBL/GenBank/DDBJ databases">
        <authorList>
            <person name="Varghese N."/>
            <person name="Submissions S."/>
        </authorList>
    </citation>
    <scope>NUCLEOTIDE SEQUENCE [LARGE SCALE GENOMIC DNA]</scope>
    <source>
        <strain evidence="11">DSM 18108</strain>
    </source>
</reference>
<dbReference type="InterPro" id="IPR051395">
    <property type="entry name" value="Cytochrome_c_Peroxidase/MauG"/>
</dbReference>
<keyword evidence="11" id="KW-1185">Reference proteome</keyword>
<evidence type="ECO:0000256" key="3">
    <source>
        <dbReference type="ARBA" id="ARBA00022723"/>
    </source>
</evidence>
<dbReference type="InterPro" id="IPR004852">
    <property type="entry name" value="Di-haem_cyt_c_peroxidsae"/>
</dbReference>
<evidence type="ECO:0000259" key="9">
    <source>
        <dbReference type="PROSITE" id="PS51007"/>
    </source>
</evidence>
<keyword evidence="5" id="KW-0560">Oxidoreductase</keyword>
<dbReference type="EMBL" id="FUZZ01000002">
    <property type="protein sequence ID" value="SKD04451.1"/>
    <property type="molecule type" value="Genomic_DNA"/>
</dbReference>
<sequence>MYRNKIIWLLFSLLVAYSFTPSTDDRGVTHTIAIFREGANGFSAASLELEQAIQAIDKDDTASITAAREALKKCRLQYKRIEFFLDYFFFSSAMVYNRPAKTEIDEPYMEYQAPSGLQQIAVLLFEKDPFSRKKELVTEALVIRTAAADLTSLLYQFTTSDKAIMESIRLELVRLYAGGITGYDAPELKTGIAETTQSMRTIQAVMEPWLSTSSPETKSVAHYLALCIQYLDAHPGFDDFNRLEFLTTCGLPLQESTGALIRALQLDLHTRSALNYNAPNLFSKDAIDLKAFTNGAVYTEKEKLLGKQLFFEKALSGNNTRNCGTCHRPELYFSDGLRTSMALDNKTTVRRNAPGLTYSAFQYAQFWDGRAGTLSKQILTVISNPEEMDGHPTVIISRLKDSAHYRNAFAAAYPEDTAAVTMPHLATAIAAYLSTLAPMNSAMDEYFAGNKNALTPAQIRGFNLFTGKAQCATCHFAPLFNGLTPPLYQFTEFENLGMPANDDLQHPQHDTDAGRFEFFPIAYYQRAFKTPTVRNSAMTAPYMHNGAFRDLEKVMEFYNAGGGNGVGMTDLYQTLSSTPLHLNETEIRDLIAFMHALTDKPIAK</sequence>
<evidence type="ECO:0000256" key="2">
    <source>
        <dbReference type="ARBA" id="ARBA00022617"/>
    </source>
</evidence>
<keyword evidence="3 7" id="KW-0479">Metal-binding</keyword>
<evidence type="ECO:0000256" key="1">
    <source>
        <dbReference type="ARBA" id="ARBA00004196"/>
    </source>
</evidence>
<dbReference type="PANTHER" id="PTHR30600">
    <property type="entry name" value="CYTOCHROME C PEROXIDASE-RELATED"/>
    <property type="match status" value="1"/>
</dbReference>
<keyword evidence="10" id="KW-0575">Peroxidase</keyword>
<dbReference type="SUPFAM" id="SSF46626">
    <property type="entry name" value="Cytochrome c"/>
    <property type="match status" value="2"/>
</dbReference>
<dbReference type="InterPro" id="IPR036909">
    <property type="entry name" value="Cyt_c-like_dom_sf"/>
</dbReference>
<dbReference type="GO" id="GO:0020037">
    <property type="term" value="F:heme binding"/>
    <property type="evidence" value="ECO:0007669"/>
    <property type="project" value="InterPro"/>
</dbReference>
<keyword evidence="2 7" id="KW-0349">Heme</keyword>
<organism evidence="10 11">
    <name type="scientific">Chitinophaga ginsengisegetis</name>
    <dbReference type="NCBI Taxonomy" id="393003"/>
    <lineage>
        <taxon>Bacteria</taxon>
        <taxon>Pseudomonadati</taxon>
        <taxon>Bacteroidota</taxon>
        <taxon>Chitinophagia</taxon>
        <taxon>Chitinophagales</taxon>
        <taxon>Chitinophagaceae</taxon>
        <taxon>Chitinophaga</taxon>
    </lineage>
</organism>
<accession>A0A1T5NVB4</accession>
<evidence type="ECO:0000256" key="4">
    <source>
        <dbReference type="ARBA" id="ARBA00022729"/>
    </source>
</evidence>
<gene>
    <name evidence="10" type="ORF">SAMN05660461_2847</name>
</gene>
<evidence type="ECO:0000256" key="7">
    <source>
        <dbReference type="PROSITE-ProRule" id="PRU00433"/>
    </source>
</evidence>
<dbReference type="PANTHER" id="PTHR30600:SF10">
    <property type="entry name" value="BLL6722 PROTEIN"/>
    <property type="match status" value="1"/>
</dbReference>
<keyword evidence="4 8" id="KW-0732">Signal</keyword>
<evidence type="ECO:0000256" key="5">
    <source>
        <dbReference type="ARBA" id="ARBA00023002"/>
    </source>
</evidence>
<dbReference type="GO" id="GO:0030313">
    <property type="term" value="C:cell envelope"/>
    <property type="evidence" value="ECO:0007669"/>
    <property type="project" value="UniProtKB-SubCell"/>
</dbReference>
<dbReference type="STRING" id="393003.SAMN05660461_2847"/>
<dbReference type="PROSITE" id="PS51007">
    <property type="entry name" value="CYTC"/>
    <property type="match status" value="2"/>
</dbReference>
<dbReference type="GO" id="GO:0046872">
    <property type="term" value="F:metal ion binding"/>
    <property type="evidence" value="ECO:0007669"/>
    <property type="project" value="UniProtKB-KW"/>
</dbReference>
<proteinExistence type="predicted"/>
<keyword evidence="6 7" id="KW-0408">Iron</keyword>
<feature type="signal peptide" evidence="8">
    <location>
        <begin position="1"/>
        <end position="23"/>
    </location>
</feature>
<feature type="domain" description="Cytochrome c" evidence="9">
    <location>
        <begin position="301"/>
        <end position="437"/>
    </location>
</feature>
<evidence type="ECO:0000313" key="11">
    <source>
        <dbReference type="Proteomes" id="UP000190166"/>
    </source>
</evidence>
<evidence type="ECO:0000313" key="10">
    <source>
        <dbReference type="EMBL" id="SKD04451.1"/>
    </source>
</evidence>
<dbReference type="InterPro" id="IPR038352">
    <property type="entry name" value="Imelysin_sf"/>
</dbReference>
<feature type="chain" id="PRO_5012617465" evidence="8">
    <location>
        <begin position="24"/>
        <end position="604"/>
    </location>
</feature>
<dbReference type="AlphaFoldDB" id="A0A1T5NVB4"/>